<evidence type="ECO:0000259" key="7">
    <source>
        <dbReference type="PROSITE" id="PS50066"/>
    </source>
</evidence>
<dbReference type="CDD" id="cd00120">
    <property type="entry name" value="MADS"/>
    <property type="match status" value="1"/>
</dbReference>
<dbReference type="EMBL" id="MNCJ02000329">
    <property type="protein sequence ID" value="KAF5767631.1"/>
    <property type="molecule type" value="Genomic_DNA"/>
</dbReference>
<reference evidence="8" key="2">
    <citation type="submission" date="2020-06" db="EMBL/GenBank/DDBJ databases">
        <title>Helianthus annuus Genome sequencing and assembly Release 2.</title>
        <authorList>
            <person name="Gouzy J."/>
            <person name="Langlade N."/>
            <person name="Munos S."/>
        </authorList>
    </citation>
    <scope>NUCLEOTIDE SEQUENCE</scope>
    <source>
        <tissue evidence="8">Leaves</tissue>
    </source>
</reference>
<feature type="domain" description="MADS-box" evidence="7">
    <location>
        <begin position="7"/>
        <end position="68"/>
    </location>
</feature>
<dbReference type="Proteomes" id="UP000215914">
    <property type="component" value="Unassembled WGS sequence"/>
</dbReference>
<dbReference type="Pfam" id="PF00319">
    <property type="entry name" value="SRF-TF"/>
    <property type="match status" value="1"/>
</dbReference>
<dbReference type="InterPro" id="IPR002100">
    <property type="entry name" value="TF_MADSbox"/>
</dbReference>
<dbReference type="PANTHER" id="PTHR11945:SF776">
    <property type="entry name" value="AGAMOUS-LIKE 50-RELATED"/>
    <property type="match status" value="1"/>
</dbReference>
<keyword evidence="4" id="KW-0804">Transcription</keyword>
<accession>A0A9K3E815</accession>
<dbReference type="AlphaFoldDB" id="A0A9K3E815"/>
<dbReference type="GO" id="GO:0005634">
    <property type="term" value="C:nucleus"/>
    <property type="evidence" value="ECO:0007669"/>
    <property type="project" value="UniProtKB-SubCell"/>
</dbReference>
<evidence type="ECO:0000256" key="4">
    <source>
        <dbReference type="ARBA" id="ARBA00023163"/>
    </source>
</evidence>
<dbReference type="SMART" id="SM00432">
    <property type="entry name" value="MADS"/>
    <property type="match status" value="1"/>
</dbReference>
<feature type="transmembrane region" description="Helical" evidence="6">
    <location>
        <begin position="39"/>
        <end position="62"/>
    </location>
</feature>
<dbReference type="Gene3D" id="3.40.1810.10">
    <property type="entry name" value="Transcription factor, MADS-box"/>
    <property type="match status" value="1"/>
</dbReference>
<comment type="caution">
    <text evidence="8">The sequence shown here is derived from an EMBL/GenBank/DDBJ whole genome shotgun (WGS) entry which is preliminary data.</text>
</comment>
<keyword evidence="2" id="KW-0805">Transcription regulation</keyword>
<evidence type="ECO:0000256" key="1">
    <source>
        <dbReference type="ARBA" id="ARBA00004123"/>
    </source>
</evidence>
<name>A0A9K3E815_HELAN</name>
<keyword evidence="3" id="KW-0238">DNA-binding</keyword>
<dbReference type="Gramene" id="mRNA:HanXRQr2_Chr14g0626661">
    <property type="protein sequence ID" value="CDS:HanXRQr2_Chr14g0626661.1"/>
    <property type="gene ID" value="HanXRQr2_Chr14g0626661"/>
</dbReference>
<evidence type="ECO:0000256" key="3">
    <source>
        <dbReference type="ARBA" id="ARBA00023125"/>
    </source>
</evidence>
<keyword evidence="9" id="KW-1185">Reference proteome</keyword>
<dbReference type="PRINTS" id="PR00404">
    <property type="entry name" value="MADSDOMAIN"/>
</dbReference>
<dbReference type="SUPFAM" id="SSF55455">
    <property type="entry name" value="SRF-like"/>
    <property type="match status" value="1"/>
</dbReference>
<keyword evidence="6" id="KW-1133">Transmembrane helix</keyword>
<dbReference type="GO" id="GO:0046983">
    <property type="term" value="F:protein dimerization activity"/>
    <property type="evidence" value="ECO:0007669"/>
    <property type="project" value="InterPro"/>
</dbReference>
<dbReference type="PROSITE" id="PS50066">
    <property type="entry name" value="MADS_BOX_2"/>
    <property type="match status" value="1"/>
</dbReference>
<keyword evidence="6" id="KW-0812">Transmembrane</keyword>
<evidence type="ECO:0000313" key="8">
    <source>
        <dbReference type="EMBL" id="KAF5767631.1"/>
    </source>
</evidence>
<evidence type="ECO:0000256" key="5">
    <source>
        <dbReference type="ARBA" id="ARBA00023242"/>
    </source>
</evidence>
<dbReference type="PANTHER" id="PTHR11945">
    <property type="entry name" value="MADS BOX PROTEIN"/>
    <property type="match status" value="1"/>
</dbReference>
<protein>
    <submittedName>
        <fullName evidence="8">Transcription factor MADS-type1 family</fullName>
    </submittedName>
</protein>
<comment type="subcellular location">
    <subcellularLocation>
        <location evidence="1">Nucleus</location>
    </subcellularLocation>
</comment>
<keyword evidence="5" id="KW-0539">Nucleus</keyword>
<dbReference type="GO" id="GO:0003677">
    <property type="term" value="F:DNA binding"/>
    <property type="evidence" value="ECO:0007669"/>
    <property type="project" value="UniProtKB-KW"/>
</dbReference>
<keyword evidence="6" id="KW-0472">Membrane</keyword>
<dbReference type="InterPro" id="IPR036879">
    <property type="entry name" value="TF_MADSbox_sf"/>
</dbReference>
<proteinExistence type="predicted"/>
<evidence type="ECO:0000313" key="9">
    <source>
        <dbReference type="Proteomes" id="UP000215914"/>
    </source>
</evidence>
<reference evidence="8" key="1">
    <citation type="journal article" date="2017" name="Nature">
        <title>The sunflower genome provides insights into oil metabolism, flowering and Asterid evolution.</title>
        <authorList>
            <person name="Badouin H."/>
            <person name="Gouzy J."/>
            <person name="Grassa C.J."/>
            <person name="Murat F."/>
            <person name="Staton S.E."/>
            <person name="Cottret L."/>
            <person name="Lelandais-Briere C."/>
            <person name="Owens G.L."/>
            <person name="Carrere S."/>
            <person name="Mayjonade B."/>
            <person name="Legrand L."/>
            <person name="Gill N."/>
            <person name="Kane N.C."/>
            <person name="Bowers J.E."/>
            <person name="Hubner S."/>
            <person name="Bellec A."/>
            <person name="Berard A."/>
            <person name="Berges H."/>
            <person name="Blanchet N."/>
            <person name="Boniface M.C."/>
            <person name="Brunel D."/>
            <person name="Catrice O."/>
            <person name="Chaidir N."/>
            <person name="Claudel C."/>
            <person name="Donnadieu C."/>
            <person name="Faraut T."/>
            <person name="Fievet G."/>
            <person name="Helmstetter N."/>
            <person name="King M."/>
            <person name="Knapp S.J."/>
            <person name="Lai Z."/>
            <person name="Le Paslier M.C."/>
            <person name="Lippi Y."/>
            <person name="Lorenzon L."/>
            <person name="Mandel J.R."/>
            <person name="Marage G."/>
            <person name="Marchand G."/>
            <person name="Marquand E."/>
            <person name="Bret-Mestries E."/>
            <person name="Morien E."/>
            <person name="Nambeesan S."/>
            <person name="Nguyen T."/>
            <person name="Pegot-Espagnet P."/>
            <person name="Pouilly N."/>
            <person name="Raftis F."/>
            <person name="Sallet E."/>
            <person name="Schiex T."/>
            <person name="Thomas J."/>
            <person name="Vandecasteele C."/>
            <person name="Vares D."/>
            <person name="Vear F."/>
            <person name="Vautrin S."/>
            <person name="Crespi M."/>
            <person name="Mangin B."/>
            <person name="Burke J.M."/>
            <person name="Salse J."/>
            <person name="Munos S."/>
            <person name="Vincourt P."/>
            <person name="Rieseberg L.H."/>
            <person name="Langlade N.B."/>
        </authorList>
    </citation>
    <scope>NUCLEOTIDE SEQUENCE</scope>
    <source>
        <tissue evidence="8">Leaves</tissue>
    </source>
</reference>
<evidence type="ECO:0000256" key="6">
    <source>
        <dbReference type="SAM" id="Phobius"/>
    </source>
</evidence>
<organism evidence="8 9">
    <name type="scientific">Helianthus annuus</name>
    <name type="common">Common sunflower</name>
    <dbReference type="NCBI Taxonomy" id="4232"/>
    <lineage>
        <taxon>Eukaryota</taxon>
        <taxon>Viridiplantae</taxon>
        <taxon>Streptophyta</taxon>
        <taxon>Embryophyta</taxon>
        <taxon>Tracheophyta</taxon>
        <taxon>Spermatophyta</taxon>
        <taxon>Magnoliopsida</taxon>
        <taxon>eudicotyledons</taxon>
        <taxon>Gunneridae</taxon>
        <taxon>Pentapetalae</taxon>
        <taxon>asterids</taxon>
        <taxon>campanulids</taxon>
        <taxon>Asterales</taxon>
        <taxon>Asteraceae</taxon>
        <taxon>Asteroideae</taxon>
        <taxon>Heliantheae alliance</taxon>
        <taxon>Heliantheae</taxon>
        <taxon>Helianthus</taxon>
    </lineage>
</organism>
<evidence type="ECO:0000256" key="2">
    <source>
        <dbReference type="ARBA" id="ARBA00023015"/>
    </source>
</evidence>
<gene>
    <name evidence="8" type="ORF">HanXRQr2_Chr14g0626661</name>
</gene>
<sequence length="82" mass="9308">MTPNKGNGRPKIKMEKMENESNLNVTFAKRRRTLFQKAASELCILCGAEIAIIVFSPSGMLIHMWTLPARFDIATRLDIKSR</sequence>